<dbReference type="PANTHER" id="PTHR30160">
    <property type="entry name" value="TETRAACYLDISACCHARIDE 4'-KINASE-RELATED"/>
    <property type="match status" value="1"/>
</dbReference>
<proteinExistence type="predicted"/>
<dbReference type="EMBL" id="CP035758">
    <property type="protein sequence ID" value="QBD82026.1"/>
    <property type="molecule type" value="Genomic_DNA"/>
</dbReference>
<reference evidence="3 4" key="1">
    <citation type="submission" date="2019-01" db="EMBL/GenBank/DDBJ databases">
        <title>Ktedonosporobacter rubrisoli SCAWS-G2.</title>
        <authorList>
            <person name="Huang Y."/>
            <person name="Yan B."/>
        </authorList>
    </citation>
    <scope>NUCLEOTIDE SEQUENCE [LARGE SCALE GENOMIC DNA]</scope>
    <source>
        <strain evidence="3 4">SCAWS-G2</strain>
    </source>
</reference>
<dbReference type="Proteomes" id="UP000290365">
    <property type="component" value="Chromosome"/>
</dbReference>
<dbReference type="CDD" id="cd03789">
    <property type="entry name" value="GT9_LPS_heptosyltransferase"/>
    <property type="match status" value="1"/>
</dbReference>
<accession>A0A4P6K3G0</accession>
<keyword evidence="1" id="KW-0328">Glycosyltransferase</keyword>
<gene>
    <name evidence="3" type="ORF">EPA93_41035</name>
</gene>
<name>A0A4P6K3G0_KTERU</name>
<dbReference type="KEGG" id="kbs:EPA93_41035"/>
<organism evidence="3 4">
    <name type="scientific">Ktedonosporobacter rubrisoli</name>
    <dbReference type="NCBI Taxonomy" id="2509675"/>
    <lineage>
        <taxon>Bacteria</taxon>
        <taxon>Bacillati</taxon>
        <taxon>Chloroflexota</taxon>
        <taxon>Ktedonobacteria</taxon>
        <taxon>Ktedonobacterales</taxon>
        <taxon>Ktedonosporobacteraceae</taxon>
        <taxon>Ktedonosporobacter</taxon>
    </lineage>
</organism>
<dbReference type="InterPro" id="IPR051199">
    <property type="entry name" value="LPS_LOS_Heptosyltrfase"/>
</dbReference>
<dbReference type="PANTHER" id="PTHR30160:SF1">
    <property type="entry name" value="LIPOPOLYSACCHARIDE 1,2-N-ACETYLGLUCOSAMINETRANSFERASE-RELATED"/>
    <property type="match status" value="1"/>
</dbReference>
<dbReference type="Pfam" id="PF01075">
    <property type="entry name" value="Glyco_transf_9"/>
    <property type="match status" value="1"/>
</dbReference>
<evidence type="ECO:0000256" key="1">
    <source>
        <dbReference type="ARBA" id="ARBA00022676"/>
    </source>
</evidence>
<dbReference type="SUPFAM" id="SSF53756">
    <property type="entry name" value="UDP-Glycosyltransferase/glycogen phosphorylase"/>
    <property type="match status" value="1"/>
</dbReference>
<keyword evidence="4" id="KW-1185">Reference proteome</keyword>
<protein>
    <submittedName>
        <fullName evidence="3">Glycosyltransferase family 9 protein</fullName>
    </submittedName>
</protein>
<dbReference type="GO" id="GO:0008713">
    <property type="term" value="F:ADP-heptose-lipopolysaccharide heptosyltransferase activity"/>
    <property type="evidence" value="ECO:0007669"/>
    <property type="project" value="TreeGrafter"/>
</dbReference>
<dbReference type="Gene3D" id="3.40.50.2000">
    <property type="entry name" value="Glycogen Phosphorylase B"/>
    <property type="match status" value="2"/>
</dbReference>
<dbReference type="RefSeq" id="WP_129893086.1">
    <property type="nucleotide sequence ID" value="NZ_CP035758.1"/>
</dbReference>
<evidence type="ECO:0000313" key="4">
    <source>
        <dbReference type="Proteomes" id="UP000290365"/>
    </source>
</evidence>
<dbReference type="InterPro" id="IPR002201">
    <property type="entry name" value="Glyco_trans_9"/>
</dbReference>
<dbReference type="GO" id="GO:0005829">
    <property type="term" value="C:cytosol"/>
    <property type="evidence" value="ECO:0007669"/>
    <property type="project" value="TreeGrafter"/>
</dbReference>
<sequence>MKKLLRAIPTSLVRLVGAVTAGRSAYKHKSQETRFLLVRPGNLGDMVLATPIVRAIKASVPGAHITMLVPPWASEVVKRHPDVDEILECPFPSSRVASQTWLESFKLLFHTARRLRDGQYSMGINLRPRFWWGAALLYLANIPYRIGFNVGSVEHFLTTALPYERLTHATASCLTLAGAGIQKLGYPALEQPYTPERYPFYFVPTAEEQQWAAERLEAEGIDLSVPLIIVHPGTGALIKLWRASGWSSCITALSRALREPRPVQIVLTGSPGERALLKEVARGTPARTTIISDTTVGQLAALQQRAQLVLGVDSGPLHLAIAQGTPTVQIFGPTDVRNYGPWGPKERHVVVTSTYRCASCTSIPCGRLHFANHELVDHPCVRKVSDEDVLAAISQVLGRPITLPQPLVKLTES</sequence>
<evidence type="ECO:0000256" key="2">
    <source>
        <dbReference type="ARBA" id="ARBA00022679"/>
    </source>
</evidence>
<dbReference type="GO" id="GO:0009244">
    <property type="term" value="P:lipopolysaccharide core region biosynthetic process"/>
    <property type="evidence" value="ECO:0007669"/>
    <property type="project" value="TreeGrafter"/>
</dbReference>
<dbReference type="OrthoDB" id="9768048at2"/>
<dbReference type="AlphaFoldDB" id="A0A4P6K3G0"/>
<evidence type="ECO:0000313" key="3">
    <source>
        <dbReference type="EMBL" id="QBD82026.1"/>
    </source>
</evidence>
<keyword evidence="2 3" id="KW-0808">Transferase</keyword>